<accession>K1LJJ3</accession>
<gene>
    <name evidence="1" type="ORF">B879_00885</name>
</gene>
<dbReference type="EMBL" id="AMGM01000008">
    <property type="protein sequence ID" value="EKB50503.1"/>
    <property type="molecule type" value="Genomic_DNA"/>
</dbReference>
<reference evidence="1 2" key="1">
    <citation type="journal article" date="2012" name="J. Bacteriol.">
        <title>Draft Genome Sequence of Cecembia lonarensis Strain LW9T, Isolated from Lonar Lake, a Haloalkaline Lake in India.</title>
        <authorList>
            <person name="Shivaji S."/>
            <person name="Ara S."/>
            <person name="Singh A."/>
            <person name="Pinnaka A.K."/>
        </authorList>
    </citation>
    <scope>NUCLEOTIDE SEQUENCE [LARGE SCALE GENOMIC DNA]</scope>
    <source>
        <strain evidence="1 2">LW9</strain>
    </source>
</reference>
<protein>
    <submittedName>
        <fullName evidence="1">Uncharacterized protein</fullName>
    </submittedName>
</protein>
<dbReference type="Proteomes" id="UP000004478">
    <property type="component" value="Unassembled WGS sequence"/>
</dbReference>
<proteinExistence type="predicted"/>
<organism evidence="1 2">
    <name type="scientific">Cecembia lonarensis (strain CCUG 58316 / KCTC 22772 / LW9)</name>
    <dbReference type="NCBI Taxonomy" id="1225176"/>
    <lineage>
        <taxon>Bacteria</taxon>
        <taxon>Pseudomonadati</taxon>
        <taxon>Bacteroidota</taxon>
        <taxon>Cytophagia</taxon>
        <taxon>Cytophagales</taxon>
        <taxon>Cyclobacteriaceae</taxon>
        <taxon>Cecembia</taxon>
    </lineage>
</organism>
<keyword evidence="2" id="KW-1185">Reference proteome</keyword>
<sequence length="39" mass="4387">MNVKRKFLGSVALLNIHGKLCAEQMRIKKKAVPIYETAS</sequence>
<evidence type="ECO:0000313" key="1">
    <source>
        <dbReference type="EMBL" id="EKB50503.1"/>
    </source>
</evidence>
<comment type="caution">
    <text evidence="1">The sequence shown here is derived from an EMBL/GenBank/DDBJ whole genome shotgun (WGS) entry which is preliminary data.</text>
</comment>
<name>K1LJJ3_CECL9</name>
<evidence type="ECO:0000313" key="2">
    <source>
        <dbReference type="Proteomes" id="UP000004478"/>
    </source>
</evidence>
<dbReference type="AlphaFoldDB" id="K1LJJ3"/>